<name>X1EF41_9ZZZZ</name>
<dbReference type="Pfam" id="PF12760">
    <property type="entry name" value="Zn_ribbon_IS1595"/>
    <property type="match status" value="1"/>
</dbReference>
<comment type="caution">
    <text evidence="2">The sequence shown here is derived from an EMBL/GenBank/DDBJ whole genome shotgun (WGS) entry which is preliminary data.</text>
</comment>
<protein>
    <recommendedName>
        <fullName evidence="1">Transposase zinc-ribbon domain-containing protein</fullName>
    </recommendedName>
</protein>
<evidence type="ECO:0000313" key="2">
    <source>
        <dbReference type="EMBL" id="GAH15759.1"/>
    </source>
</evidence>
<gene>
    <name evidence="2" type="ORF">S01H4_52875</name>
</gene>
<evidence type="ECO:0000259" key="1">
    <source>
        <dbReference type="Pfam" id="PF12760"/>
    </source>
</evidence>
<reference evidence="2" key="1">
    <citation type="journal article" date="2014" name="Front. Microbiol.">
        <title>High frequency of phylogenetically diverse reductive dehalogenase-homologous genes in deep subseafloor sedimentary metagenomes.</title>
        <authorList>
            <person name="Kawai M."/>
            <person name="Futagami T."/>
            <person name="Toyoda A."/>
            <person name="Takaki Y."/>
            <person name="Nishi S."/>
            <person name="Hori S."/>
            <person name="Arai W."/>
            <person name="Tsubouchi T."/>
            <person name="Morono Y."/>
            <person name="Uchiyama I."/>
            <person name="Ito T."/>
            <person name="Fujiyama A."/>
            <person name="Inagaki F."/>
            <person name="Takami H."/>
        </authorList>
    </citation>
    <scope>NUCLEOTIDE SEQUENCE</scope>
    <source>
        <strain evidence="2">Expedition CK06-06</strain>
    </source>
</reference>
<sequence length="42" mass="4831">MNLLKAGKMTEKQARRYLEKVRWPNGPVCPHCGNGKKSYLLN</sequence>
<organism evidence="2">
    <name type="scientific">marine sediment metagenome</name>
    <dbReference type="NCBI Taxonomy" id="412755"/>
    <lineage>
        <taxon>unclassified sequences</taxon>
        <taxon>metagenomes</taxon>
        <taxon>ecological metagenomes</taxon>
    </lineage>
</organism>
<dbReference type="EMBL" id="BART01030252">
    <property type="protein sequence ID" value="GAH15759.1"/>
    <property type="molecule type" value="Genomic_DNA"/>
</dbReference>
<dbReference type="AlphaFoldDB" id="X1EF41"/>
<feature type="domain" description="Transposase zinc-ribbon" evidence="1">
    <location>
        <begin position="10"/>
        <end position="40"/>
    </location>
</feature>
<feature type="non-terminal residue" evidence="2">
    <location>
        <position position="42"/>
    </location>
</feature>
<proteinExistence type="predicted"/>
<accession>X1EF41</accession>
<dbReference type="InterPro" id="IPR024442">
    <property type="entry name" value="Transposase_Zn_ribbon"/>
</dbReference>